<keyword evidence="1" id="KW-0812">Transmembrane</keyword>
<gene>
    <name evidence="2" type="primary">ND6</name>
</gene>
<organism evidence="2">
    <name type="scientific">Afrocampsis griseosetosus</name>
    <dbReference type="NCBI Taxonomy" id="1491719"/>
    <lineage>
        <taxon>Eukaryota</taxon>
        <taxon>Metazoa</taxon>
        <taxon>Ecdysozoa</taxon>
        <taxon>Arthropoda</taxon>
        <taxon>Hexapoda</taxon>
        <taxon>Insecta</taxon>
        <taxon>Pterygota</taxon>
        <taxon>Neoptera</taxon>
        <taxon>Endopterygota</taxon>
        <taxon>Hymenoptera</taxon>
        <taxon>Apocrita</taxon>
        <taxon>Ichneumonoidea</taxon>
        <taxon>Braconidae</taxon>
        <taxon>Helconinae</taxon>
        <taxon>Afrocampsis</taxon>
    </lineage>
</organism>
<protein>
    <submittedName>
        <fullName evidence="2">NADH dehydrogenase subunit 6</fullName>
    </submittedName>
</protein>
<feature type="transmembrane region" description="Helical" evidence="1">
    <location>
        <begin position="32"/>
        <end position="51"/>
    </location>
</feature>
<accession>A0A0U1WEI6</accession>
<evidence type="ECO:0000256" key="1">
    <source>
        <dbReference type="SAM" id="Phobius"/>
    </source>
</evidence>
<proteinExistence type="predicted"/>
<feature type="transmembrane region" description="Helical" evidence="1">
    <location>
        <begin position="152"/>
        <end position="172"/>
    </location>
</feature>
<feature type="transmembrane region" description="Helical" evidence="1">
    <location>
        <begin position="57"/>
        <end position="81"/>
    </location>
</feature>
<dbReference type="AlphaFoldDB" id="A0A0U1WEI6"/>
<feature type="transmembrane region" description="Helical" evidence="1">
    <location>
        <begin position="6"/>
        <end position="25"/>
    </location>
</feature>
<keyword evidence="1" id="KW-1133">Transmembrane helix</keyword>
<evidence type="ECO:0000313" key="2">
    <source>
        <dbReference type="EMBL" id="AHX97843.1"/>
    </source>
</evidence>
<geneLocation type="mitochondrion" evidence="2"/>
<name>A0A0U1WEI6_9HYME</name>
<keyword evidence="1" id="KW-0472">Membrane</keyword>
<dbReference type="EMBL" id="KJ412474">
    <property type="protein sequence ID" value="AHX97843.1"/>
    <property type="molecule type" value="Genomic_DNA"/>
</dbReference>
<feature type="transmembrane region" description="Helical" evidence="1">
    <location>
        <begin position="93"/>
        <end position="123"/>
    </location>
</feature>
<reference evidence="2" key="1">
    <citation type="submission" date="2014-02" db="EMBL/GenBank/DDBJ databases">
        <title>The comparative mitochondrial genomes from Braconidae subfamilies and the phylogeny of the Hymenoptera.</title>
        <authorList>
            <person name="Li Q."/>
            <person name="Wei S.J."/>
            <person name="Chen X.X."/>
        </authorList>
    </citation>
    <scope>NUCLEOTIDE SEQUENCE</scope>
</reference>
<sequence>MCSVIYLYYLIFDVMLMMFILLPLCLNNFHPLILSLVLIIYTLILSIKLNYLNNSYWYSYVIYLIVIGGIMIMFLYLTSIANNEMFKVSLKIYLIYLIMLMVMLMIYMILIKFSGIFNFMIIYNSSEFYSMVLNNEILLEYKNLYMKFSMGVNIYLIFYLFFTMVSCVLICLKESLPLRQMN</sequence>
<keyword evidence="2" id="KW-0496">Mitochondrion</keyword>